<dbReference type="EMBL" id="VIIS01002016">
    <property type="protein sequence ID" value="KAF0289655.1"/>
    <property type="molecule type" value="Genomic_DNA"/>
</dbReference>
<dbReference type="InterPro" id="IPR011990">
    <property type="entry name" value="TPR-like_helical_dom_sf"/>
</dbReference>
<dbReference type="OrthoDB" id="1914839at2759"/>
<protein>
    <submittedName>
        <fullName evidence="2">Putative assembly chaperone of rpl4</fullName>
    </submittedName>
</protein>
<name>A0A6A4V7H8_AMPAM</name>
<reference evidence="2 3" key="1">
    <citation type="submission" date="2019-07" db="EMBL/GenBank/DDBJ databases">
        <title>Draft genome assembly of a fouling barnacle, Amphibalanus amphitrite (Darwin, 1854): The first reference genome for Thecostraca.</title>
        <authorList>
            <person name="Kim W."/>
        </authorList>
    </citation>
    <scope>NUCLEOTIDE SEQUENCE [LARGE SCALE GENOMIC DNA]</scope>
    <source>
        <strain evidence="2">SNU_AA5</strain>
        <tissue evidence="2">Soma without cirri and trophi</tissue>
    </source>
</reference>
<dbReference type="AlphaFoldDB" id="A0A6A4V7H8"/>
<keyword evidence="3" id="KW-1185">Reference proteome</keyword>
<dbReference type="CDD" id="cd24142">
    <property type="entry name" value="ACL4-like"/>
    <property type="match status" value="1"/>
</dbReference>
<evidence type="ECO:0000256" key="1">
    <source>
        <dbReference type="SAM" id="MobiDB-lite"/>
    </source>
</evidence>
<dbReference type="Proteomes" id="UP000440578">
    <property type="component" value="Unassembled WGS sequence"/>
</dbReference>
<accession>A0A6A4V7H8</accession>
<dbReference type="Gene3D" id="1.25.40.10">
    <property type="entry name" value="Tetratricopeptide repeat domain"/>
    <property type="match status" value="2"/>
</dbReference>
<evidence type="ECO:0000313" key="3">
    <source>
        <dbReference type="Proteomes" id="UP000440578"/>
    </source>
</evidence>
<dbReference type="SUPFAM" id="SSF48452">
    <property type="entry name" value="TPR-like"/>
    <property type="match status" value="2"/>
</dbReference>
<proteinExistence type="predicted"/>
<dbReference type="Pfam" id="PF14559">
    <property type="entry name" value="TPR_19"/>
    <property type="match status" value="1"/>
</dbReference>
<feature type="compositionally biased region" description="Acidic residues" evidence="1">
    <location>
        <begin position="333"/>
        <end position="360"/>
    </location>
</feature>
<feature type="region of interest" description="Disordered" evidence="1">
    <location>
        <begin position="299"/>
        <end position="360"/>
    </location>
</feature>
<organism evidence="2 3">
    <name type="scientific">Amphibalanus amphitrite</name>
    <name type="common">Striped barnacle</name>
    <name type="synonym">Balanus amphitrite</name>
    <dbReference type="NCBI Taxonomy" id="1232801"/>
    <lineage>
        <taxon>Eukaryota</taxon>
        <taxon>Metazoa</taxon>
        <taxon>Ecdysozoa</taxon>
        <taxon>Arthropoda</taxon>
        <taxon>Crustacea</taxon>
        <taxon>Multicrustacea</taxon>
        <taxon>Cirripedia</taxon>
        <taxon>Thoracica</taxon>
        <taxon>Thoracicalcarea</taxon>
        <taxon>Balanomorpha</taxon>
        <taxon>Balanoidea</taxon>
        <taxon>Balanidae</taxon>
        <taxon>Amphibalaninae</taxon>
        <taxon>Amphibalanus</taxon>
    </lineage>
</organism>
<gene>
    <name evidence="2" type="ORF">FJT64_012140</name>
</gene>
<evidence type="ECO:0000313" key="2">
    <source>
        <dbReference type="EMBL" id="KAF0289655.1"/>
    </source>
</evidence>
<comment type="caution">
    <text evidence="2">The sequence shown here is derived from an EMBL/GenBank/DDBJ whole genome shotgun (WGS) entry which is preliminary data.</text>
</comment>
<sequence length="360" mass="39183">MGKTKAKTQHRGRRRPGVAAPVRMTLEQTLEAAQSELEQFHLEEARQLLSRALDMDPDCVRALEMSAGLLLDLDEMESARTLLQRAVQLEPLTGPTKFLSLAQLLQGREAADCYEKAVELLTAEAEAAPVAAAASGDGPSPARRLSCAFCALAELHMTDLCDEPDAETRCRDFVSRAVSADPSNPEAHQTEAGLLLVTGDTDGARAALRRSTDLWLPAFQAARAGAAAGDPLEVCPLSYDLRLAAARSLIEVKDWETAEQVLDGLAEEDDQVVDTWYLLALAAFEQGGEARAGARPYLERARQAAEQQPEQQDTEMTEHVRQMLEELGPAPEGEQEDEDEGGEDEWTDDEEDVEMDAANG</sequence>